<name>A0A0P1GCJ3_9RHOB</name>
<dbReference type="InterPro" id="IPR036291">
    <property type="entry name" value="NAD(P)-bd_dom_sf"/>
</dbReference>
<proteinExistence type="inferred from homology"/>
<organism evidence="4 5">
    <name type="scientific">Tritonibacter multivorans</name>
    <dbReference type="NCBI Taxonomy" id="928856"/>
    <lineage>
        <taxon>Bacteria</taxon>
        <taxon>Pseudomonadati</taxon>
        <taxon>Pseudomonadota</taxon>
        <taxon>Alphaproteobacteria</taxon>
        <taxon>Rhodobacterales</taxon>
        <taxon>Paracoccaceae</taxon>
        <taxon>Tritonibacter</taxon>
    </lineage>
</organism>
<dbReference type="Pfam" id="PF01370">
    <property type="entry name" value="Epimerase"/>
    <property type="match status" value="1"/>
</dbReference>
<dbReference type="OrthoDB" id="9778052at2"/>
<protein>
    <submittedName>
        <fullName evidence="4">Short chain dehydrogenase</fullName>
    </submittedName>
</protein>
<dbReference type="SUPFAM" id="SSF51735">
    <property type="entry name" value="NAD(P)-binding Rossmann-fold domains"/>
    <property type="match status" value="1"/>
</dbReference>
<dbReference type="Proteomes" id="UP000052022">
    <property type="component" value="Unassembled WGS sequence"/>
</dbReference>
<gene>
    <name evidence="4" type="ORF">TRM7557_02227</name>
</gene>
<feature type="domain" description="NAD-dependent epimerase/dehydratase" evidence="3">
    <location>
        <begin position="9"/>
        <end position="252"/>
    </location>
</feature>
<dbReference type="RefSeq" id="WP_058290280.1">
    <property type="nucleotide sequence ID" value="NZ_CYSD01000036.1"/>
</dbReference>
<accession>A0A0P1GCJ3</accession>
<dbReference type="PANTHER" id="PTHR10366">
    <property type="entry name" value="NAD DEPENDENT EPIMERASE/DEHYDRATASE"/>
    <property type="match status" value="1"/>
</dbReference>
<dbReference type="EMBL" id="CYSD01000036">
    <property type="protein sequence ID" value="CUH79174.1"/>
    <property type="molecule type" value="Genomic_DNA"/>
</dbReference>
<dbReference type="Gene3D" id="3.40.50.720">
    <property type="entry name" value="NAD(P)-binding Rossmann-like Domain"/>
    <property type="match status" value="1"/>
</dbReference>
<evidence type="ECO:0000256" key="1">
    <source>
        <dbReference type="ARBA" id="ARBA00023002"/>
    </source>
</evidence>
<dbReference type="InterPro" id="IPR001509">
    <property type="entry name" value="Epimerase_deHydtase"/>
</dbReference>
<dbReference type="AlphaFoldDB" id="A0A0P1GCJ3"/>
<evidence type="ECO:0000313" key="4">
    <source>
        <dbReference type="EMBL" id="CUH79174.1"/>
    </source>
</evidence>
<sequence length="352" mass="38013">MTLDTSRPALVTGATGYVAGWLIKELLEAGVTVHACVRNPDNTAKQQHLIDAAAAAPGEIKFFKADLLDEGSFDAAMAGCGVVFHTASPFTVAVDDAQRDLVDPAVKGTRNVLNAANRTESVSRVVVTSSCAAIYGDNADVAEAPGGRLDESVWNTSSTLEHNAYSFSKTEAEKAAWEIAGGQDRWDLVCVNPALVVGPALQDRPTSESFNLVRQMGDGTMKSGAPKWYFGIVDVRDLAKAHVAAGYKAEANGRNIVFGHESSIFDLSQLLRAKYGADYPLPKSAAPKWLVWLLGPIMDKSMTRKLISRNIGVEWKADNSKGKRELGVTYRPLKDSMEDMFQQMIDAGQFAK</sequence>
<evidence type="ECO:0000259" key="3">
    <source>
        <dbReference type="Pfam" id="PF01370"/>
    </source>
</evidence>
<reference evidence="4 5" key="1">
    <citation type="submission" date="2015-09" db="EMBL/GenBank/DDBJ databases">
        <authorList>
            <consortium name="Swine Surveillance"/>
        </authorList>
    </citation>
    <scope>NUCLEOTIDE SEQUENCE [LARGE SCALE GENOMIC DNA]</scope>
    <source>
        <strain evidence="4 5">CECT 7557</strain>
    </source>
</reference>
<dbReference type="STRING" id="928856.SAMN04488049_109138"/>
<dbReference type="InterPro" id="IPR050425">
    <property type="entry name" value="NAD(P)_dehydrat-like"/>
</dbReference>
<evidence type="ECO:0000313" key="5">
    <source>
        <dbReference type="Proteomes" id="UP000052022"/>
    </source>
</evidence>
<evidence type="ECO:0000256" key="2">
    <source>
        <dbReference type="ARBA" id="ARBA00023445"/>
    </source>
</evidence>
<keyword evidence="5" id="KW-1185">Reference proteome</keyword>
<keyword evidence="1" id="KW-0560">Oxidoreductase</keyword>
<dbReference type="FunFam" id="3.40.50.720:FF:000085">
    <property type="entry name" value="Dihydroflavonol reductase"/>
    <property type="match status" value="1"/>
</dbReference>
<dbReference type="GO" id="GO:0016616">
    <property type="term" value="F:oxidoreductase activity, acting on the CH-OH group of donors, NAD or NADP as acceptor"/>
    <property type="evidence" value="ECO:0007669"/>
    <property type="project" value="TreeGrafter"/>
</dbReference>
<comment type="similarity">
    <text evidence="2">Belongs to the NAD(P)-dependent epimerase/dehydratase family. Dihydroflavonol-4-reductase subfamily.</text>
</comment>
<dbReference type="PANTHER" id="PTHR10366:SF564">
    <property type="entry name" value="STEROL-4-ALPHA-CARBOXYLATE 3-DEHYDROGENASE, DECARBOXYLATING"/>
    <property type="match status" value="1"/>
</dbReference>